<evidence type="ECO:0000259" key="1">
    <source>
        <dbReference type="Pfam" id="PF05649"/>
    </source>
</evidence>
<evidence type="ECO:0000313" key="3">
    <source>
        <dbReference type="Proteomes" id="UP000054047"/>
    </source>
</evidence>
<dbReference type="InterPro" id="IPR042089">
    <property type="entry name" value="Peptidase_M13_dom_2"/>
</dbReference>
<dbReference type="SUPFAM" id="SSF55486">
    <property type="entry name" value="Metalloproteases ('zincins'), catalytic domain"/>
    <property type="match status" value="1"/>
</dbReference>
<proteinExistence type="predicted"/>
<dbReference type="Pfam" id="PF05649">
    <property type="entry name" value="Peptidase_M13_N"/>
    <property type="match status" value="1"/>
</dbReference>
<dbReference type="InterPro" id="IPR008753">
    <property type="entry name" value="Peptidase_M13_N"/>
</dbReference>
<dbReference type="Proteomes" id="UP000054047">
    <property type="component" value="Unassembled WGS sequence"/>
</dbReference>
<reference evidence="2 3" key="1">
    <citation type="submission" date="2013-12" db="EMBL/GenBank/DDBJ databases">
        <title>Draft genome of the parsitic nematode Ancylostoma duodenale.</title>
        <authorList>
            <person name="Mitreva M."/>
        </authorList>
    </citation>
    <scope>NUCLEOTIDE SEQUENCE [LARGE SCALE GENOMIC DNA]</scope>
    <source>
        <strain evidence="2 3">Zhejiang</strain>
    </source>
</reference>
<gene>
    <name evidence="2" type="ORF">ANCDUO_18952</name>
</gene>
<dbReference type="EMBL" id="KN748078">
    <property type="protein sequence ID" value="KIH50966.1"/>
    <property type="molecule type" value="Genomic_DNA"/>
</dbReference>
<dbReference type="OrthoDB" id="5854821at2759"/>
<evidence type="ECO:0000313" key="2">
    <source>
        <dbReference type="EMBL" id="KIH50966.1"/>
    </source>
</evidence>
<dbReference type="Gene3D" id="1.10.1380.10">
    <property type="entry name" value="Neutral endopeptidase , domain2"/>
    <property type="match status" value="1"/>
</dbReference>
<keyword evidence="3" id="KW-1185">Reference proteome</keyword>
<dbReference type="AlphaFoldDB" id="A0A0C2G1Q0"/>
<name>A0A0C2G1Q0_9BILA</name>
<organism evidence="2 3">
    <name type="scientific">Ancylostoma duodenale</name>
    <dbReference type="NCBI Taxonomy" id="51022"/>
    <lineage>
        <taxon>Eukaryota</taxon>
        <taxon>Metazoa</taxon>
        <taxon>Ecdysozoa</taxon>
        <taxon>Nematoda</taxon>
        <taxon>Chromadorea</taxon>
        <taxon>Rhabditida</taxon>
        <taxon>Rhabditina</taxon>
        <taxon>Rhabditomorpha</taxon>
        <taxon>Strongyloidea</taxon>
        <taxon>Ancylostomatidae</taxon>
        <taxon>Ancylostomatinae</taxon>
        <taxon>Ancylostoma</taxon>
    </lineage>
</organism>
<dbReference type="GO" id="GO:0006508">
    <property type="term" value="P:proteolysis"/>
    <property type="evidence" value="ECO:0007669"/>
    <property type="project" value="InterPro"/>
</dbReference>
<protein>
    <recommendedName>
        <fullName evidence="1">Peptidase M13 N-terminal domain-containing protein</fullName>
    </recommendedName>
</protein>
<sequence length="117" mass="13577">MMSFLAISQNINPNPDQLAKDAREIVEFDHNLAMKYSTDDTTRRGFERNFNPMTIRQLMSNYPKISWPMFIGEASQLAPHVTKRLLESPKYQYIVMEPEKLQQLNDDLGNPDCELAI</sequence>
<accession>A0A0C2G1Q0</accession>
<feature type="domain" description="Peptidase M13 N-terminal" evidence="1">
    <location>
        <begin position="14"/>
        <end position="108"/>
    </location>
</feature>